<name>A0A8J7PH94_9BACT</name>
<dbReference type="EMBL" id="JAFLCK010000023">
    <property type="protein sequence ID" value="MBN8661673.1"/>
    <property type="molecule type" value="Genomic_DNA"/>
</dbReference>
<comment type="caution">
    <text evidence="2">The sequence shown here is derived from an EMBL/GenBank/DDBJ whole genome shotgun (WGS) entry which is preliminary data.</text>
</comment>
<dbReference type="Proteomes" id="UP000664277">
    <property type="component" value="Unassembled WGS sequence"/>
</dbReference>
<dbReference type="AlphaFoldDB" id="A0A8J7PH94"/>
<reference evidence="2" key="1">
    <citation type="submission" date="2021-02" db="EMBL/GenBank/DDBJ databases">
        <title>Genome-Resolved Metagenomics of a Microbial Community Performing Photosynthetic Biological Nutrient Removal.</title>
        <authorList>
            <person name="Mcdaniel E.A."/>
        </authorList>
    </citation>
    <scope>NUCLEOTIDE SEQUENCE</scope>
    <source>
        <strain evidence="2">UWPOB_OBS1</strain>
    </source>
</reference>
<proteinExistence type="predicted"/>
<gene>
    <name evidence="2" type="ORF">J0M35_15005</name>
</gene>
<sequence>MPSKYYWSLLACSLLGGFSPQAEAAAEDGYIFKQDSSRYGKLTCYVTPTRFRMDAMDLQIHLKPPYKFIIMYNTEQKLQYKTTVDSVAKRLTLRTVAEKDKKLGTVEVLRRIEDRKIADFMCQGYRSEHIYKDKKKLPRPRMNIYATRELNLPKEMEIACAHLSDCPTGLGFPLRLQFFENYKDEKTGLSGIKLTQLLNTLKAEKAKLNDQIFQEPKGFKNARDEAEVVLGDTGY</sequence>
<evidence type="ECO:0000256" key="1">
    <source>
        <dbReference type="SAM" id="SignalP"/>
    </source>
</evidence>
<evidence type="ECO:0000313" key="2">
    <source>
        <dbReference type="EMBL" id="MBN8661673.1"/>
    </source>
</evidence>
<feature type="chain" id="PRO_5035239711" evidence="1">
    <location>
        <begin position="25"/>
        <end position="235"/>
    </location>
</feature>
<accession>A0A8J7PH94</accession>
<evidence type="ECO:0000313" key="3">
    <source>
        <dbReference type="Proteomes" id="UP000664277"/>
    </source>
</evidence>
<keyword evidence="1" id="KW-0732">Signal</keyword>
<feature type="signal peptide" evidence="1">
    <location>
        <begin position="1"/>
        <end position="24"/>
    </location>
</feature>
<protein>
    <submittedName>
        <fullName evidence="2">Uncharacterized protein</fullName>
    </submittedName>
</protein>
<organism evidence="2 3">
    <name type="scientific">Candidatus Obscuribacter phosphatis</name>
    <dbReference type="NCBI Taxonomy" id="1906157"/>
    <lineage>
        <taxon>Bacteria</taxon>
        <taxon>Bacillati</taxon>
        <taxon>Candidatus Melainabacteria</taxon>
        <taxon>Candidatus Obscuribacterales</taxon>
        <taxon>Candidatus Obscuribacteraceae</taxon>
        <taxon>Candidatus Obscuribacter</taxon>
    </lineage>
</organism>